<evidence type="ECO:0000313" key="1">
    <source>
        <dbReference type="EMBL" id="OLY80388.1"/>
    </source>
</evidence>
<keyword evidence="2" id="KW-1185">Reference proteome</keyword>
<reference evidence="1 2" key="1">
    <citation type="journal article" date="2016" name="Mol. Biol. Evol.">
        <title>Genome-Wide Survey of Gut Fungi (Harpellales) Reveals the First Horizontally Transferred Ubiquitin Gene from a Mosquito Host.</title>
        <authorList>
            <person name="Wang Y."/>
            <person name="White M.M."/>
            <person name="Kvist S."/>
            <person name="Moncalvo J.M."/>
        </authorList>
    </citation>
    <scope>NUCLEOTIDE SEQUENCE [LARGE SCALE GENOMIC DNA]</scope>
    <source>
        <strain evidence="1 2">ALG-7-W6</strain>
    </source>
</reference>
<dbReference type="InterPro" id="IPR011009">
    <property type="entry name" value="Kinase-like_dom_sf"/>
</dbReference>
<name>A0A1R0GU71_9FUNG</name>
<dbReference type="Proteomes" id="UP000187455">
    <property type="component" value="Unassembled WGS sequence"/>
</dbReference>
<accession>A0A1R0GU71</accession>
<evidence type="ECO:0000313" key="2">
    <source>
        <dbReference type="Proteomes" id="UP000187455"/>
    </source>
</evidence>
<dbReference type="EMBL" id="LSSL01003520">
    <property type="protein sequence ID" value="OLY80388.1"/>
    <property type="molecule type" value="Genomic_DNA"/>
</dbReference>
<proteinExistence type="predicted"/>
<sequence length="502" mass="56422">MLPENCIQYIENSAEPYTHPGYSYDTIATAPESTSFRKKFSPFKLQRSKKSSQSTITNYTIADPTCVQDMPITFHRTRNESKITIVEPSPDPPDSILTQKILGTHHYPENIPVKKHNSSTAFCPIPDPKSRPSEDDYLDAEYLARPFNRGPRSISFDATSTRYRSSSISSTILLILADNPVPPFLDLNYNRMSKFSFPRDTHDSCHAAGTPPASSVHDSPNIGMISSHVGNVSSEHLPLNPDFEKSQNPSNHLFLKNPIFRSSSEDVSSDMHSNSYFPYHISTKNAITFQSILSTSRKDSYVFTRHFSEPLPSHDLEYTFNPSLLNNSNQHPTQNLNPVTTINESELLDLTLFATGDSGDSFTATYVPLTTTVCVKVIRNQDLDRKRILEAEINILGRLECEFIYRFFGTCQSRTDSTLFVTEYMDMGSATDLFELGQLDVTVSSYILECLLKAVQADILGIPRSLFGVRVLEKGNVLYFSFYKKPTRTFPSISQTPPPPLV</sequence>
<organism evidence="1 2">
    <name type="scientific">Smittium mucronatum</name>
    <dbReference type="NCBI Taxonomy" id="133383"/>
    <lineage>
        <taxon>Eukaryota</taxon>
        <taxon>Fungi</taxon>
        <taxon>Fungi incertae sedis</taxon>
        <taxon>Zoopagomycota</taxon>
        <taxon>Kickxellomycotina</taxon>
        <taxon>Harpellomycetes</taxon>
        <taxon>Harpellales</taxon>
        <taxon>Legeriomycetaceae</taxon>
        <taxon>Smittium</taxon>
    </lineage>
</organism>
<dbReference type="SUPFAM" id="SSF56112">
    <property type="entry name" value="Protein kinase-like (PK-like)"/>
    <property type="match status" value="1"/>
</dbReference>
<dbReference type="Gene3D" id="1.10.510.10">
    <property type="entry name" value="Transferase(Phosphotransferase) domain 1"/>
    <property type="match status" value="1"/>
</dbReference>
<evidence type="ECO:0008006" key="3">
    <source>
        <dbReference type="Google" id="ProtNLM"/>
    </source>
</evidence>
<comment type="caution">
    <text evidence="1">The sequence shown here is derived from an EMBL/GenBank/DDBJ whole genome shotgun (WGS) entry which is preliminary data.</text>
</comment>
<dbReference type="AlphaFoldDB" id="A0A1R0GU71"/>
<gene>
    <name evidence="1" type="ORF">AYI68_g5515</name>
</gene>
<protein>
    <recommendedName>
        <fullName evidence="3">Protein kinase domain-containing protein</fullName>
    </recommendedName>
</protein>